<sequence>MVPTTVEVYVKRPALGLYETLNNHNQQHQLPKMFLAEVQVMEALSRHQHPNIIRYYGCRVVRSRITGLIVEGHAYTLCTYLNEGIGKIDESLFMNALESPIHHLHGPAMTLHPRTFW</sequence>
<dbReference type="HOGENOM" id="CLU_2084175_0_0_1"/>
<dbReference type="InParanoid" id="C0NXF7"/>
<accession>C0NXF7</accession>
<organism evidence="1 2">
    <name type="scientific">Ajellomyces capsulatus (strain G186AR / H82 / ATCC MYA-2454 / RMSCC 2432)</name>
    <name type="common">Darling's disease fungus</name>
    <name type="synonym">Histoplasma capsulatum</name>
    <dbReference type="NCBI Taxonomy" id="447093"/>
    <lineage>
        <taxon>Eukaryota</taxon>
        <taxon>Fungi</taxon>
        <taxon>Dikarya</taxon>
        <taxon>Ascomycota</taxon>
        <taxon>Pezizomycotina</taxon>
        <taxon>Eurotiomycetes</taxon>
        <taxon>Eurotiomycetidae</taxon>
        <taxon>Onygenales</taxon>
        <taxon>Ajellomycetaceae</taxon>
        <taxon>Histoplasma</taxon>
    </lineage>
</organism>
<proteinExistence type="predicted"/>
<dbReference type="STRING" id="447093.C0NXF7"/>
<dbReference type="RefSeq" id="XP_045284504.1">
    <property type="nucleotide sequence ID" value="XM_045435198.1"/>
</dbReference>
<dbReference type="AlphaFoldDB" id="C0NXF7"/>
<protein>
    <recommendedName>
        <fullName evidence="3">Protein kinase domain-containing protein</fullName>
    </recommendedName>
</protein>
<evidence type="ECO:0000313" key="2">
    <source>
        <dbReference type="Proteomes" id="UP000001631"/>
    </source>
</evidence>
<evidence type="ECO:0000313" key="1">
    <source>
        <dbReference type="EMBL" id="EEH04023.1"/>
    </source>
</evidence>
<evidence type="ECO:0008006" key="3">
    <source>
        <dbReference type="Google" id="ProtNLM"/>
    </source>
</evidence>
<dbReference type="SUPFAM" id="SSF56112">
    <property type="entry name" value="Protein kinase-like (PK-like)"/>
    <property type="match status" value="1"/>
</dbReference>
<dbReference type="GeneID" id="69041165"/>
<keyword evidence="2" id="KW-1185">Reference proteome</keyword>
<gene>
    <name evidence="1" type="ORF">HCBG_08149</name>
</gene>
<dbReference type="Proteomes" id="UP000001631">
    <property type="component" value="Unassembled WGS sequence"/>
</dbReference>
<name>C0NXF7_AJECG</name>
<dbReference type="EMBL" id="GG663375">
    <property type="protein sequence ID" value="EEH04023.1"/>
    <property type="molecule type" value="Genomic_DNA"/>
</dbReference>
<dbReference type="Gene3D" id="3.30.200.20">
    <property type="entry name" value="Phosphorylase Kinase, domain 1"/>
    <property type="match status" value="1"/>
</dbReference>
<dbReference type="InterPro" id="IPR011009">
    <property type="entry name" value="Kinase-like_dom_sf"/>
</dbReference>
<reference evidence="1" key="1">
    <citation type="submission" date="2009-02" db="EMBL/GenBank/DDBJ databases">
        <title>The Genome Sequence of Ajellomyces capsulatus strain G186AR.</title>
        <authorList>
            <consortium name="The Broad Institute Genome Sequencing Platform"/>
            <person name="Champion M."/>
            <person name="Cuomo C."/>
            <person name="Ma L.-J."/>
            <person name="Henn M.R."/>
            <person name="Sil A."/>
            <person name="Goldman B."/>
            <person name="Young S.K."/>
            <person name="Kodira C.D."/>
            <person name="Zeng Q."/>
            <person name="Koehrsen M."/>
            <person name="Alvarado L."/>
            <person name="Berlin A."/>
            <person name="Borenstein D."/>
            <person name="Chen Z."/>
            <person name="Engels R."/>
            <person name="Freedman E."/>
            <person name="Gellesch M."/>
            <person name="Goldberg J."/>
            <person name="Griggs A."/>
            <person name="Gujja S."/>
            <person name="Heiman D."/>
            <person name="Hepburn T."/>
            <person name="Howarth C."/>
            <person name="Jen D."/>
            <person name="Larson L."/>
            <person name="Lewis B."/>
            <person name="Mehta T."/>
            <person name="Park D."/>
            <person name="Pearson M."/>
            <person name="Roberts A."/>
            <person name="Saif S."/>
            <person name="Shea T."/>
            <person name="Shenoy N."/>
            <person name="Sisk P."/>
            <person name="Stolte C."/>
            <person name="Sykes S."/>
            <person name="Walk T."/>
            <person name="White J."/>
            <person name="Yandava C."/>
            <person name="Klein B."/>
            <person name="McEwen J.G."/>
            <person name="Puccia R."/>
            <person name="Goldman G.H."/>
            <person name="Felipe M.S."/>
            <person name="Nino-Vega G."/>
            <person name="San-Blas G."/>
            <person name="Taylor J."/>
            <person name="Mendoza L."/>
            <person name="Galagan J."/>
            <person name="Nusbaum C."/>
            <person name="Birren B."/>
        </authorList>
    </citation>
    <scope>NUCLEOTIDE SEQUENCE</scope>
    <source>
        <strain evidence="1">G186AR</strain>
    </source>
</reference>
<dbReference type="VEuPathDB" id="FungiDB:I7I50_08444"/>